<name>A0A9Q0Z782_9ROSI</name>
<organism evidence="2 3">
    <name type="scientific">Salix koriyanagi</name>
    <dbReference type="NCBI Taxonomy" id="2511006"/>
    <lineage>
        <taxon>Eukaryota</taxon>
        <taxon>Viridiplantae</taxon>
        <taxon>Streptophyta</taxon>
        <taxon>Embryophyta</taxon>
        <taxon>Tracheophyta</taxon>
        <taxon>Spermatophyta</taxon>
        <taxon>Magnoliopsida</taxon>
        <taxon>eudicotyledons</taxon>
        <taxon>Gunneridae</taxon>
        <taxon>Pentapetalae</taxon>
        <taxon>rosids</taxon>
        <taxon>fabids</taxon>
        <taxon>Malpighiales</taxon>
        <taxon>Salicaceae</taxon>
        <taxon>Saliceae</taxon>
        <taxon>Salix</taxon>
    </lineage>
</organism>
<comment type="caution">
    <text evidence="2">The sequence shown here is derived from an EMBL/GenBank/DDBJ whole genome shotgun (WGS) entry which is preliminary data.</text>
</comment>
<dbReference type="AlphaFoldDB" id="A0A9Q0Z782"/>
<gene>
    <name evidence="2" type="ORF">OIU74_008143</name>
</gene>
<reference evidence="2" key="2">
    <citation type="journal article" date="2023" name="Int. J. Mol. Sci.">
        <title>De Novo Assembly and Annotation of 11 Diverse Shrub Willow (Salix) Genomes Reveals Novel Gene Organization in Sex-Linked Regions.</title>
        <authorList>
            <person name="Hyden B."/>
            <person name="Feng K."/>
            <person name="Yates T.B."/>
            <person name="Jawdy S."/>
            <person name="Cereghino C."/>
            <person name="Smart L.B."/>
            <person name="Muchero W."/>
        </authorList>
    </citation>
    <scope>NUCLEOTIDE SEQUENCE</scope>
    <source>
        <tissue evidence="2">Shoot tip</tissue>
    </source>
</reference>
<protein>
    <submittedName>
        <fullName evidence="2">Uncharacterized protein</fullName>
    </submittedName>
</protein>
<evidence type="ECO:0000256" key="1">
    <source>
        <dbReference type="SAM" id="MobiDB-lite"/>
    </source>
</evidence>
<evidence type="ECO:0000313" key="3">
    <source>
        <dbReference type="Proteomes" id="UP001151752"/>
    </source>
</evidence>
<accession>A0A9Q0Z782</accession>
<dbReference type="EMBL" id="JAPFFM010000013">
    <property type="protein sequence ID" value="KAJ6723718.1"/>
    <property type="molecule type" value="Genomic_DNA"/>
</dbReference>
<dbReference type="Proteomes" id="UP001151752">
    <property type="component" value="Chromosome 14"/>
</dbReference>
<feature type="compositionally biased region" description="Polar residues" evidence="1">
    <location>
        <begin position="1"/>
        <end position="10"/>
    </location>
</feature>
<reference evidence="2" key="1">
    <citation type="submission" date="2022-11" db="EMBL/GenBank/DDBJ databases">
        <authorList>
            <person name="Hyden B.L."/>
            <person name="Feng K."/>
            <person name="Yates T."/>
            <person name="Jawdy S."/>
            <person name="Smart L.B."/>
            <person name="Muchero W."/>
        </authorList>
    </citation>
    <scope>NUCLEOTIDE SEQUENCE</scope>
    <source>
        <tissue evidence="2">Shoot tip</tissue>
    </source>
</reference>
<keyword evidence="3" id="KW-1185">Reference proteome</keyword>
<sequence>MKLKFQTRNNEGSRKRKMTCQTTTADVKNKLNHFKNITCAIISLQRRETHNLYQTFQLTSQVAHHSAI</sequence>
<feature type="region of interest" description="Disordered" evidence="1">
    <location>
        <begin position="1"/>
        <end position="21"/>
    </location>
</feature>
<proteinExistence type="predicted"/>
<evidence type="ECO:0000313" key="2">
    <source>
        <dbReference type="EMBL" id="KAJ6723718.1"/>
    </source>
</evidence>